<dbReference type="Pfam" id="PF00149">
    <property type="entry name" value="Metallophos"/>
    <property type="match status" value="1"/>
</dbReference>
<dbReference type="GO" id="GO:0003993">
    <property type="term" value="F:acid phosphatase activity"/>
    <property type="evidence" value="ECO:0007669"/>
    <property type="project" value="InterPro"/>
</dbReference>
<dbReference type="SUPFAM" id="SSF56988">
    <property type="entry name" value="Anthrax protective antigen"/>
    <property type="match status" value="1"/>
</dbReference>
<dbReference type="GO" id="GO:0046872">
    <property type="term" value="F:metal ion binding"/>
    <property type="evidence" value="ECO:0007669"/>
    <property type="project" value="InterPro"/>
</dbReference>
<dbReference type="Proteomes" id="UP000182248">
    <property type="component" value="Unassembled WGS sequence"/>
</dbReference>
<dbReference type="InterPro" id="IPR011658">
    <property type="entry name" value="PA14_dom"/>
</dbReference>
<gene>
    <name evidence="3" type="ORF">SAMN02927921_00518</name>
</gene>
<dbReference type="EMBL" id="FPJE01000002">
    <property type="protein sequence ID" value="SFW20126.1"/>
    <property type="molecule type" value="Genomic_DNA"/>
</dbReference>
<dbReference type="Pfam" id="PF13287">
    <property type="entry name" value="Fn3_assoc"/>
    <property type="match status" value="1"/>
</dbReference>
<sequence>MKNYISIFFFLVFGILWSQEEHFQVFPYIQQGATDRMHVLWETRIPATSEVWYGEALPDSEVANTSLSVISDSLGTMHEVVLKDLKPETNYFWRVVSMAGKDTLVNSKVSSFKTGIPESSDSAFMFALVGDTQKGKDEEAWERMAGLIWEDRPNFVLHVGDLVSDGDSKEDWTGEFFLPARQLLSRIPMFTALGNHEHDAPDYYRYFVHPAPEYYYTFTYGNIQFFVLDTNRDVSEGSIQYNWLEKELYNSRALWKVVVHHHPPYTSEENDNGDTYKELSANGSEEVRDLVPLYERSGVDFCVFGHVHMYERTWPITGERVNEKNGVVYINSGGGGGNLEHFAPTRTWFSLEQQSVHHYCTFAVHDSTIVFKAIDENRNVFDSNVYTKQEKNRIIAPPAPEIISGFFVFEDTVSVSFQPVDNRFPVYYTLDGTIPDNLDGIEYKKPIRLDKDTELRAVVYSPEGISGRVAEKKFLKARRKQPVESLSEKLNPGIRCSYYEGNWKQIPDFSRISALKTGIVPGIDLQELYPRRDYWAVKYEGYIKAEESRLYKFYTGSDDGSQLYIDDVLVVDNDGDHSYLEASGGIFLEKGYHRIIIQYFESYSKEILTAGYLDNDGNKIPFRSSDFFTKERQK</sequence>
<evidence type="ECO:0000313" key="3">
    <source>
        <dbReference type="EMBL" id="SFW20126.1"/>
    </source>
</evidence>
<dbReference type="InterPro" id="IPR026876">
    <property type="entry name" value="Fn3_assoc_repeat"/>
</dbReference>
<name>A0A1K1MDT2_9FLAO</name>
<dbReference type="InterPro" id="IPR015914">
    <property type="entry name" value="PAPs_N"/>
</dbReference>
<dbReference type="InterPro" id="IPR008963">
    <property type="entry name" value="Purple_acid_Pase-like_N"/>
</dbReference>
<dbReference type="PROSITE" id="PS51820">
    <property type="entry name" value="PA14"/>
    <property type="match status" value="1"/>
</dbReference>
<dbReference type="SUPFAM" id="SSF49363">
    <property type="entry name" value="Purple acid phosphatase, N-terminal domain"/>
    <property type="match status" value="1"/>
</dbReference>
<reference evidence="3 4" key="1">
    <citation type="submission" date="2016-11" db="EMBL/GenBank/DDBJ databases">
        <authorList>
            <person name="Jaros S."/>
            <person name="Januszkiewicz K."/>
            <person name="Wedrychowicz H."/>
        </authorList>
    </citation>
    <scope>NUCLEOTIDE SEQUENCE [LARGE SCALE GENOMIC DNA]</scope>
    <source>
        <strain evidence="3 4">CGMCC 1.12145</strain>
    </source>
</reference>
<dbReference type="PANTHER" id="PTHR22953">
    <property type="entry name" value="ACID PHOSPHATASE RELATED"/>
    <property type="match status" value="1"/>
</dbReference>
<organism evidence="3 4">
    <name type="scientific">Sinomicrobium oceani</name>
    <dbReference type="NCBI Taxonomy" id="1150368"/>
    <lineage>
        <taxon>Bacteria</taxon>
        <taxon>Pseudomonadati</taxon>
        <taxon>Bacteroidota</taxon>
        <taxon>Flavobacteriia</taxon>
        <taxon>Flavobacteriales</taxon>
        <taxon>Flavobacteriaceae</taxon>
        <taxon>Sinomicrobium</taxon>
    </lineage>
</organism>
<dbReference type="Gene3D" id="3.90.182.10">
    <property type="entry name" value="Toxin - Anthrax Protective Antigen,domain 1"/>
    <property type="match status" value="1"/>
</dbReference>
<dbReference type="Gene3D" id="3.60.21.10">
    <property type="match status" value="1"/>
</dbReference>
<dbReference type="Gene3D" id="2.60.40.380">
    <property type="entry name" value="Purple acid phosphatase-like, N-terminal"/>
    <property type="match status" value="1"/>
</dbReference>
<dbReference type="STRING" id="1150368.SAMN02927921_00518"/>
<dbReference type="Pfam" id="PF07691">
    <property type="entry name" value="PA14"/>
    <property type="match status" value="1"/>
</dbReference>
<protein>
    <submittedName>
        <fullName evidence="3">Predicted phosphoesterase</fullName>
    </submittedName>
</protein>
<evidence type="ECO:0000313" key="4">
    <source>
        <dbReference type="Proteomes" id="UP000182248"/>
    </source>
</evidence>
<dbReference type="Pfam" id="PF16656">
    <property type="entry name" value="Pur_ac_phosph_N"/>
    <property type="match status" value="1"/>
</dbReference>
<feature type="domain" description="PA14" evidence="2">
    <location>
        <begin position="489"/>
        <end position="626"/>
    </location>
</feature>
<dbReference type="SUPFAM" id="SSF56300">
    <property type="entry name" value="Metallo-dependent phosphatases"/>
    <property type="match status" value="1"/>
</dbReference>
<keyword evidence="1" id="KW-0732">Signal</keyword>
<evidence type="ECO:0000256" key="1">
    <source>
        <dbReference type="ARBA" id="ARBA00022729"/>
    </source>
</evidence>
<proteinExistence type="predicted"/>
<evidence type="ECO:0000259" key="2">
    <source>
        <dbReference type="PROSITE" id="PS51820"/>
    </source>
</evidence>
<dbReference type="PANTHER" id="PTHR22953:SF153">
    <property type="entry name" value="PURPLE ACID PHOSPHATASE"/>
    <property type="match status" value="1"/>
</dbReference>
<dbReference type="InterPro" id="IPR039331">
    <property type="entry name" value="PAPs-like"/>
</dbReference>
<dbReference type="InterPro" id="IPR004843">
    <property type="entry name" value="Calcineurin-like_PHP"/>
</dbReference>
<keyword evidence="4" id="KW-1185">Reference proteome</keyword>
<dbReference type="SMART" id="SM00758">
    <property type="entry name" value="PA14"/>
    <property type="match status" value="1"/>
</dbReference>
<dbReference type="AlphaFoldDB" id="A0A1K1MDT2"/>
<dbReference type="OrthoDB" id="9816081at2"/>
<dbReference type="InterPro" id="IPR029052">
    <property type="entry name" value="Metallo-depent_PP-like"/>
</dbReference>
<dbReference type="InterPro" id="IPR037524">
    <property type="entry name" value="PA14/GLEYA"/>
</dbReference>
<accession>A0A1K1MDT2</accession>
<dbReference type="RefSeq" id="WP_072315803.1">
    <property type="nucleotide sequence ID" value="NZ_FPJE01000002.1"/>
</dbReference>